<feature type="transmembrane region" description="Helical" evidence="2">
    <location>
        <begin position="566"/>
        <end position="582"/>
    </location>
</feature>
<proteinExistence type="predicted"/>
<feature type="transmembrane region" description="Helical" evidence="2">
    <location>
        <begin position="417"/>
        <end position="438"/>
    </location>
</feature>
<feature type="transmembrane region" description="Helical" evidence="2">
    <location>
        <begin position="259"/>
        <end position="279"/>
    </location>
</feature>
<dbReference type="EMBL" id="JABBPN010000015">
    <property type="protein sequence ID" value="NMO97146.1"/>
    <property type="molecule type" value="Genomic_DNA"/>
</dbReference>
<feature type="transmembrane region" description="Helical" evidence="2">
    <location>
        <begin position="818"/>
        <end position="835"/>
    </location>
</feature>
<organism evidence="3 4">
    <name type="scientific">Paenibacillus lemnae</name>
    <dbReference type="NCBI Taxonomy" id="1330551"/>
    <lineage>
        <taxon>Bacteria</taxon>
        <taxon>Bacillati</taxon>
        <taxon>Bacillota</taxon>
        <taxon>Bacilli</taxon>
        <taxon>Bacillales</taxon>
        <taxon>Paenibacillaceae</taxon>
        <taxon>Paenibacillus</taxon>
    </lineage>
</organism>
<dbReference type="Pfam" id="PF10101">
    <property type="entry name" value="DUF2339"/>
    <property type="match status" value="1"/>
</dbReference>
<dbReference type="Proteomes" id="UP000565468">
    <property type="component" value="Unassembled WGS sequence"/>
</dbReference>
<comment type="caution">
    <text evidence="3">The sequence shown here is derived from an EMBL/GenBank/DDBJ whole genome shotgun (WGS) entry which is preliminary data.</text>
</comment>
<keyword evidence="2" id="KW-1133">Transmembrane helix</keyword>
<feature type="transmembrane region" description="Helical" evidence="2">
    <location>
        <begin position="478"/>
        <end position="494"/>
    </location>
</feature>
<feature type="transmembrane region" description="Helical" evidence="2">
    <location>
        <begin position="736"/>
        <end position="757"/>
    </location>
</feature>
<feature type="coiled-coil region" evidence="1">
    <location>
        <begin position="1"/>
        <end position="72"/>
    </location>
</feature>
<feature type="transmembrane region" description="Helical" evidence="2">
    <location>
        <begin position="231"/>
        <end position="252"/>
    </location>
</feature>
<feature type="transmembrane region" description="Helical" evidence="2">
    <location>
        <begin position="500"/>
        <end position="517"/>
    </location>
</feature>
<feature type="transmembrane region" description="Helical" evidence="2">
    <location>
        <begin position="390"/>
        <end position="410"/>
    </location>
</feature>
<dbReference type="InterPro" id="IPR019286">
    <property type="entry name" value="DUF2339_TM"/>
</dbReference>
<dbReference type="PANTHER" id="PTHR38434:SF1">
    <property type="entry name" value="BLL2549 PROTEIN"/>
    <property type="match status" value="1"/>
</dbReference>
<feature type="transmembrane region" description="Helical" evidence="2">
    <location>
        <begin position="313"/>
        <end position="331"/>
    </location>
</feature>
<keyword evidence="4" id="KW-1185">Reference proteome</keyword>
<evidence type="ECO:0000313" key="4">
    <source>
        <dbReference type="Proteomes" id="UP000565468"/>
    </source>
</evidence>
<keyword evidence="2" id="KW-0812">Transmembrane</keyword>
<feature type="transmembrane region" description="Helical" evidence="2">
    <location>
        <begin position="450"/>
        <end position="466"/>
    </location>
</feature>
<evidence type="ECO:0000256" key="2">
    <source>
        <dbReference type="SAM" id="Phobius"/>
    </source>
</evidence>
<dbReference type="PANTHER" id="PTHR38434">
    <property type="entry name" value="BLL2549 PROTEIN"/>
    <property type="match status" value="1"/>
</dbReference>
<name>A0A848M959_PAELE</name>
<dbReference type="AlphaFoldDB" id="A0A848M959"/>
<keyword evidence="2" id="KW-0472">Membrane</keyword>
<feature type="transmembrane region" description="Helical" evidence="2">
    <location>
        <begin position="285"/>
        <end position="306"/>
    </location>
</feature>
<feature type="transmembrane region" description="Helical" evidence="2">
    <location>
        <begin position="337"/>
        <end position="356"/>
    </location>
</feature>
<feature type="transmembrane region" description="Helical" evidence="2">
    <location>
        <begin position="603"/>
        <end position="624"/>
    </location>
</feature>
<sequence length="858" mass="97430">MEQFRDRLRAVQEQQDGLLKEYKALITEYENSDLVHENEVLKMQYEENKAALAELDSQAAKLRHENSELRTALAEQILDEKLGILRVSKEKLQTYFASQSDRYLDRLSAFEQETKQRIESMYKAAEHELGKDRTEFTYILDEVKHRLDERIVLRRKARNESRDQQNELMQSRMDDFASEGVSEDTIQRRRKQNVIEMKIGLNWINRLAILLLILAVGAGFRYTYLTWFNGYMKGAAFFLLGLLMLGGGEWMFRKGRGTFALGVLGGGISVLYGSVFYSYFLLEIIGLYTGLGLSVLVTASAVLLSLRYESRTICSLGLAGGYLPLFSYIGAFGLDGAAVYVAMGYLFLLNLLILLISLRKRWVVVNYISFLFNVPSMLLLVIFADSDVASMFYVVLTFAMYLGITLWYPFKFRRKLSWWDFSLLGCNTVISCVTLYFLFMDAGLDDYKGALALAFCLMYLGLGRFVQKQMPQEKESRLLFYCTSLTFAVLLVPFQLGAAWWSIGWLTEAVLLTVYGLRCGFKGVEKAGWGILMLCLGAFFIVDVPMQTAANNTLFADIQPYFDLKYTFITAGMLIVAVVYAVRHSREETLLRSTPSEVKLAVGFKYAALLNFYAYIVYEALTLYDLYVPGDLRHFTFYKLLLTAFLTVGLAYALPKVTVLYDKIVGYMVLLLRVTGYVICISITLGMPALRPEFADNTAADYLALGMLILFNVFVWFSGGGLLRRTIQRDYGNMELYPVIMGLYLLVSVTASMGVQLQLRDGGLAYSLVYLLLAALFIMYGFRSRYVYIRRFGLMLSLFATGKLLLYDLSQLGLGSKIIAYFTFGICLLGISYLYQKVSNKMEETYAKEEQNPAGKGV</sequence>
<evidence type="ECO:0000256" key="1">
    <source>
        <dbReference type="SAM" id="Coils"/>
    </source>
</evidence>
<reference evidence="3 4" key="1">
    <citation type="submission" date="2020-04" db="EMBL/GenBank/DDBJ databases">
        <title>Paenibacillus algicola sp. nov., a novel marine bacterium producing alginate lyase.</title>
        <authorList>
            <person name="Huang H."/>
        </authorList>
    </citation>
    <scope>NUCLEOTIDE SEQUENCE [LARGE SCALE GENOMIC DNA]</scope>
    <source>
        <strain evidence="3 4">L7-75</strain>
    </source>
</reference>
<feature type="transmembrane region" description="Helical" evidence="2">
    <location>
        <begin position="667"/>
        <end position="690"/>
    </location>
</feature>
<feature type="transmembrane region" description="Helical" evidence="2">
    <location>
        <begin position="529"/>
        <end position="546"/>
    </location>
</feature>
<evidence type="ECO:0000313" key="3">
    <source>
        <dbReference type="EMBL" id="NMO97146.1"/>
    </source>
</evidence>
<feature type="transmembrane region" description="Helical" evidence="2">
    <location>
        <begin position="702"/>
        <end position="724"/>
    </location>
</feature>
<protein>
    <submittedName>
        <fullName evidence="3">DUF2339 domain-containing protein</fullName>
    </submittedName>
</protein>
<feature type="transmembrane region" description="Helical" evidence="2">
    <location>
        <begin position="363"/>
        <end position="384"/>
    </location>
</feature>
<keyword evidence="1" id="KW-0175">Coiled coil</keyword>
<gene>
    <name evidence="3" type="ORF">HII30_15385</name>
</gene>
<accession>A0A848M959</accession>
<dbReference type="RefSeq" id="WP_169505936.1">
    <property type="nucleotide sequence ID" value="NZ_JABBPN010000015.1"/>
</dbReference>
<feature type="transmembrane region" description="Helical" evidence="2">
    <location>
        <begin position="207"/>
        <end position="225"/>
    </location>
</feature>
<feature type="transmembrane region" description="Helical" evidence="2">
    <location>
        <begin position="763"/>
        <end position="782"/>
    </location>
</feature>
<feature type="transmembrane region" description="Helical" evidence="2">
    <location>
        <begin position="789"/>
        <end position="806"/>
    </location>
</feature>
<feature type="transmembrane region" description="Helical" evidence="2">
    <location>
        <begin position="636"/>
        <end position="655"/>
    </location>
</feature>